<dbReference type="OrthoDB" id="7064343at2"/>
<dbReference type="EMBL" id="VIKR01000003">
    <property type="protein sequence ID" value="TQV73843.1"/>
    <property type="molecule type" value="Genomic_DNA"/>
</dbReference>
<gene>
    <name evidence="1" type="ORF">FLL45_13320</name>
</gene>
<dbReference type="AlphaFoldDB" id="A0A545T9F1"/>
<dbReference type="RefSeq" id="WP_142942551.1">
    <property type="nucleotide sequence ID" value="NZ_VIKR01000003.1"/>
</dbReference>
<protein>
    <submittedName>
        <fullName evidence="1">Uncharacterized protein</fullName>
    </submittedName>
</protein>
<reference evidence="1 2" key="1">
    <citation type="submission" date="2019-06" db="EMBL/GenBank/DDBJ databases">
        <title>Draft genome of Aliikangiella marina GYP-15.</title>
        <authorList>
            <person name="Wang G."/>
        </authorList>
    </citation>
    <scope>NUCLEOTIDE SEQUENCE [LARGE SCALE GENOMIC DNA]</scope>
    <source>
        <strain evidence="1 2">GYP-15</strain>
    </source>
</reference>
<evidence type="ECO:0000313" key="2">
    <source>
        <dbReference type="Proteomes" id="UP000317839"/>
    </source>
</evidence>
<name>A0A545T9F1_9GAMM</name>
<accession>A0A545T9F1</accession>
<dbReference type="Proteomes" id="UP000317839">
    <property type="component" value="Unassembled WGS sequence"/>
</dbReference>
<comment type="caution">
    <text evidence="1">The sequence shown here is derived from an EMBL/GenBank/DDBJ whole genome shotgun (WGS) entry which is preliminary data.</text>
</comment>
<evidence type="ECO:0000313" key="1">
    <source>
        <dbReference type="EMBL" id="TQV73843.1"/>
    </source>
</evidence>
<proteinExistence type="predicted"/>
<keyword evidence="2" id="KW-1185">Reference proteome</keyword>
<organism evidence="1 2">
    <name type="scientific">Aliikangiella marina</name>
    <dbReference type="NCBI Taxonomy" id="1712262"/>
    <lineage>
        <taxon>Bacteria</taxon>
        <taxon>Pseudomonadati</taxon>
        <taxon>Pseudomonadota</taxon>
        <taxon>Gammaproteobacteria</taxon>
        <taxon>Oceanospirillales</taxon>
        <taxon>Pleioneaceae</taxon>
        <taxon>Aliikangiella</taxon>
    </lineage>
</organism>
<sequence length="107" mass="12375">MKKLSNDGWGLLEEDDNTAWWLESHWKIKSVKQNYGLEIFVLFLVDPMYDGQNKGSAVWAVGAYKEVPHERPLEGSICVMSMMKGKFDEKLGEFVTCLNKYRNETHS</sequence>